<dbReference type="RefSeq" id="WP_133804007.1">
    <property type="nucleotide sequence ID" value="NZ_SNWQ01000019.1"/>
</dbReference>
<dbReference type="Gene3D" id="3.40.50.1820">
    <property type="entry name" value="alpha/beta hydrolase"/>
    <property type="match status" value="1"/>
</dbReference>
<evidence type="ECO:0008006" key="3">
    <source>
        <dbReference type="Google" id="ProtNLM"/>
    </source>
</evidence>
<dbReference type="Proteomes" id="UP000295388">
    <property type="component" value="Unassembled WGS sequence"/>
</dbReference>
<dbReference type="OrthoDB" id="569821at2"/>
<dbReference type="AlphaFoldDB" id="A0A4V3C906"/>
<proteinExistence type="predicted"/>
<evidence type="ECO:0000313" key="1">
    <source>
        <dbReference type="EMBL" id="TDO43238.1"/>
    </source>
</evidence>
<gene>
    <name evidence="1" type="ORF">EV643_119171</name>
</gene>
<evidence type="ECO:0000313" key="2">
    <source>
        <dbReference type="Proteomes" id="UP000295388"/>
    </source>
</evidence>
<sequence>MRTDSRIDVGVNLDGTFFTPLPSTGLAKPFLLVGAPGTHTPGDDIDTSWDTSWNLLTGWRRWFVVRSTGHLSFTDFAPLAKRFGLPADPTAPLDGDHTDTISRALVTAFFVRQDPVQSSGR</sequence>
<reference evidence="1 2" key="1">
    <citation type="submission" date="2019-03" db="EMBL/GenBank/DDBJ databases">
        <title>Genomic Encyclopedia of Type Strains, Phase III (KMG-III): the genomes of soil and plant-associated and newly described type strains.</title>
        <authorList>
            <person name="Whitman W."/>
        </authorList>
    </citation>
    <scope>NUCLEOTIDE SEQUENCE [LARGE SCALE GENOMIC DNA]</scope>
    <source>
        <strain evidence="1 2">VKM Ac-2527</strain>
    </source>
</reference>
<keyword evidence="2" id="KW-1185">Reference proteome</keyword>
<dbReference type="EMBL" id="SNWQ01000019">
    <property type="protein sequence ID" value="TDO43238.1"/>
    <property type="molecule type" value="Genomic_DNA"/>
</dbReference>
<comment type="caution">
    <text evidence="1">The sequence shown here is derived from an EMBL/GenBank/DDBJ whole genome shotgun (WGS) entry which is preliminary data.</text>
</comment>
<organism evidence="1 2">
    <name type="scientific">Kribbella caucasensis</name>
    <dbReference type="NCBI Taxonomy" id="2512215"/>
    <lineage>
        <taxon>Bacteria</taxon>
        <taxon>Bacillati</taxon>
        <taxon>Actinomycetota</taxon>
        <taxon>Actinomycetes</taxon>
        <taxon>Propionibacteriales</taxon>
        <taxon>Kribbellaceae</taxon>
        <taxon>Kribbella</taxon>
    </lineage>
</organism>
<dbReference type="InterPro" id="IPR029058">
    <property type="entry name" value="AB_hydrolase_fold"/>
</dbReference>
<name>A0A4V3C906_9ACTN</name>
<accession>A0A4V3C906</accession>
<protein>
    <recommendedName>
        <fullName evidence="3">Platelet-activating factor acetylhydrolase</fullName>
    </recommendedName>
</protein>